<protein>
    <submittedName>
        <fullName evidence="1">Uncharacterized protein</fullName>
    </submittedName>
</protein>
<dbReference type="EMBL" id="JACEIK010006779">
    <property type="protein sequence ID" value="MCE3049251.1"/>
    <property type="molecule type" value="Genomic_DNA"/>
</dbReference>
<accession>A0ABS8WEL9</accession>
<sequence length="117" mass="13611">MSMWLHQSAMKQFQPQKASTDRVGVQVVFMKDSHAPHTNHLVGSCDPQAGKQWMWFHSDGVDFLWADGHFLTPHYHRWEARHCVYSASMLKDALPCLIRGFKLPYQLREVRSHGYGE</sequence>
<dbReference type="Proteomes" id="UP000823775">
    <property type="component" value="Unassembled WGS sequence"/>
</dbReference>
<evidence type="ECO:0000313" key="2">
    <source>
        <dbReference type="Proteomes" id="UP000823775"/>
    </source>
</evidence>
<organism evidence="1 2">
    <name type="scientific">Datura stramonium</name>
    <name type="common">Jimsonweed</name>
    <name type="synonym">Common thornapple</name>
    <dbReference type="NCBI Taxonomy" id="4076"/>
    <lineage>
        <taxon>Eukaryota</taxon>
        <taxon>Viridiplantae</taxon>
        <taxon>Streptophyta</taxon>
        <taxon>Embryophyta</taxon>
        <taxon>Tracheophyta</taxon>
        <taxon>Spermatophyta</taxon>
        <taxon>Magnoliopsida</taxon>
        <taxon>eudicotyledons</taxon>
        <taxon>Gunneridae</taxon>
        <taxon>Pentapetalae</taxon>
        <taxon>asterids</taxon>
        <taxon>lamiids</taxon>
        <taxon>Solanales</taxon>
        <taxon>Solanaceae</taxon>
        <taxon>Solanoideae</taxon>
        <taxon>Datureae</taxon>
        <taxon>Datura</taxon>
    </lineage>
</organism>
<reference evidence="1 2" key="1">
    <citation type="journal article" date="2021" name="BMC Genomics">
        <title>Datura genome reveals duplications of psychoactive alkaloid biosynthetic genes and high mutation rate following tissue culture.</title>
        <authorList>
            <person name="Rajewski A."/>
            <person name="Carter-House D."/>
            <person name="Stajich J."/>
            <person name="Litt A."/>
        </authorList>
    </citation>
    <scope>NUCLEOTIDE SEQUENCE [LARGE SCALE GENOMIC DNA]</scope>
    <source>
        <strain evidence="1">AR-01</strain>
    </source>
</reference>
<keyword evidence="2" id="KW-1185">Reference proteome</keyword>
<proteinExistence type="predicted"/>
<evidence type="ECO:0000313" key="1">
    <source>
        <dbReference type="EMBL" id="MCE3049251.1"/>
    </source>
</evidence>
<gene>
    <name evidence="1" type="ORF">HAX54_044462</name>
</gene>
<comment type="caution">
    <text evidence="1">The sequence shown here is derived from an EMBL/GenBank/DDBJ whole genome shotgun (WGS) entry which is preliminary data.</text>
</comment>
<name>A0ABS8WEL9_DATST</name>